<proteinExistence type="predicted"/>
<dbReference type="EMBL" id="CM026428">
    <property type="protein sequence ID" value="KAG0566038.1"/>
    <property type="molecule type" value="Genomic_DNA"/>
</dbReference>
<dbReference type="PROSITE" id="PS50011">
    <property type="entry name" value="PROTEIN_KINASE_DOM"/>
    <property type="match status" value="2"/>
</dbReference>
<dbReference type="SUPFAM" id="SSF56112">
    <property type="entry name" value="Protein kinase-like (PK-like)"/>
    <property type="match status" value="2"/>
</dbReference>
<dbReference type="SMART" id="SM00220">
    <property type="entry name" value="S_TKc"/>
    <property type="match status" value="2"/>
</dbReference>
<evidence type="ECO:0000256" key="1">
    <source>
        <dbReference type="ARBA" id="ARBA00022527"/>
    </source>
</evidence>
<accession>A0A8T0H779</accession>
<dbReference type="CDD" id="cd13999">
    <property type="entry name" value="STKc_MAP3K-like"/>
    <property type="match status" value="1"/>
</dbReference>
<feature type="binding site" evidence="7">
    <location>
        <position position="261"/>
    </location>
    <ligand>
        <name>ATP</name>
        <dbReference type="ChEBI" id="CHEBI:30616"/>
    </ligand>
</feature>
<dbReference type="PROSITE" id="PS00108">
    <property type="entry name" value="PROTEIN_KINASE_ST"/>
    <property type="match status" value="1"/>
</dbReference>
<evidence type="ECO:0000256" key="6">
    <source>
        <dbReference type="ARBA" id="ARBA00022840"/>
    </source>
</evidence>
<comment type="caution">
    <text evidence="10">The sequence shown here is derived from an EMBL/GenBank/DDBJ whole genome shotgun (WGS) entry which is preliminary data.</text>
</comment>
<evidence type="ECO:0000256" key="8">
    <source>
        <dbReference type="SAM" id="MobiDB-lite"/>
    </source>
</evidence>
<keyword evidence="5" id="KW-0418">Kinase</keyword>
<dbReference type="Proteomes" id="UP000822688">
    <property type="component" value="Chromosome 7"/>
</dbReference>
<dbReference type="Gene3D" id="1.10.510.10">
    <property type="entry name" value="Transferase(Phosphotransferase) domain 1"/>
    <property type="match status" value="2"/>
</dbReference>
<dbReference type="AlphaFoldDB" id="A0A8T0H779"/>
<reference evidence="10" key="1">
    <citation type="submission" date="2020-06" db="EMBL/GenBank/DDBJ databases">
        <title>WGS assembly of Ceratodon purpureus strain R40.</title>
        <authorList>
            <person name="Carey S.B."/>
            <person name="Jenkins J."/>
            <person name="Shu S."/>
            <person name="Lovell J.T."/>
            <person name="Sreedasyam A."/>
            <person name="Maumus F."/>
            <person name="Tiley G.P."/>
            <person name="Fernandez-Pozo N."/>
            <person name="Barry K."/>
            <person name="Chen C."/>
            <person name="Wang M."/>
            <person name="Lipzen A."/>
            <person name="Daum C."/>
            <person name="Saski C.A."/>
            <person name="Payton A.C."/>
            <person name="Mcbreen J.C."/>
            <person name="Conrad R.E."/>
            <person name="Kollar L.M."/>
            <person name="Olsson S."/>
            <person name="Huttunen S."/>
            <person name="Landis J.B."/>
            <person name="Wickett N.J."/>
            <person name="Johnson M.G."/>
            <person name="Rensing S.A."/>
            <person name="Grimwood J."/>
            <person name="Schmutz J."/>
            <person name="Mcdaniel S.F."/>
        </authorList>
    </citation>
    <scope>NUCLEOTIDE SEQUENCE</scope>
    <source>
        <strain evidence="10">R40</strain>
    </source>
</reference>
<protein>
    <recommendedName>
        <fullName evidence="9">Protein kinase domain-containing protein</fullName>
    </recommendedName>
</protein>
<dbReference type="InterPro" id="IPR008266">
    <property type="entry name" value="Tyr_kinase_AS"/>
</dbReference>
<dbReference type="InterPro" id="IPR017441">
    <property type="entry name" value="Protein_kinase_ATP_BS"/>
</dbReference>
<dbReference type="InterPro" id="IPR008271">
    <property type="entry name" value="Ser/Thr_kinase_AS"/>
</dbReference>
<feature type="domain" description="Protein kinase" evidence="9">
    <location>
        <begin position="234"/>
        <end position="514"/>
    </location>
</feature>
<dbReference type="GO" id="GO:0004674">
    <property type="term" value="F:protein serine/threonine kinase activity"/>
    <property type="evidence" value="ECO:0007669"/>
    <property type="project" value="UniProtKB-KW"/>
</dbReference>
<organism evidence="10 11">
    <name type="scientific">Ceratodon purpureus</name>
    <name type="common">Fire moss</name>
    <name type="synonym">Dicranum purpureum</name>
    <dbReference type="NCBI Taxonomy" id="3225"/>
    <lineage>
        <taxon>Eukaryota</taxon>
        <taxon>Viridiplantae</taxon>
        <taxon>Streptophyta</taxon>
        <taxon>Embryophyta</taxon>
        <taxon>Bryophyta</taxon>
        <taxon>Bryophytina</taxon>
        <taxon>Bryopsida</taxon>
        <taxon>Dicranidae</taxon>
        <taxon>Pseudoditrichales</taxon>
        <taxon>Ditrichaceae</taxon>
        <taxon>Ceratodon</taxon>
    </lineage>
</organism>
<dbReference type="Pfam" id="PF22942">
    <property type="entry name" value="DUF7025"/>
    <property type="match status" value="1"/>
</dbReference>
<dbReference type="GO" id="GO:0005524">
    <property type="term" value="F:ATP binding"/>
    <property type="evidence" value="ECO:0007669"/>
    <property type="project" value="UniProtKB-UniRule"/>
</dbReference>
<keyword evidence="4 7" id="KW-0547">Nucleotide-binding</keyword>
<dbReference type="InterPro" id="IPR011009">
    <property type="entry name" value="Kinase-like_dom_sf"/>
</dbReference>
<dbReference type="PROSITE" id="PS00107">
    <property type="entry name" value="PROTEIN_KINASE_ATP"/>
    <property type="match status" value="1"/>
</dbReference>
<evidence type="ECO:0000313" key="10">
    <source>
        <dbReference type="EMBL" id="KAG0566038.1"/>
    </source>
</evidence>
<dbReference type="FunFam" id="1.10.510.10:FF:000095">
    <property type="entry name" value="protein STRUBBELIG-RECEPTOR FAMILY 8"/>
    <property type="match status" value="1"/>
</dbReference>
<keyword evidence="2" id="KW-0597">Phosphoprotein</keyword>
<feature type="region of interest" description="Disordered" evidence="8">
    <location>
        <begin position="1"/>
        <end position="22"/>
    </location>
</feature>
<feature type="domain" description="Protein kinase" evidence="9">
    <location>
        <begin position="803"/>
        <end position="1086"/>
    </location>
</feature>
<dbReference type="PANTHER" id="PTHR47983:SF3">
    <property type="entry name" value="OS05G0135800 PROTEIN"/>
    <property type="match status" value="1"/>
</dbReference>
<dbReference type="Pfam" id="PF07714">
    <property type="entry name" value="PK_Tyr_Ser-Thr"/>
    <property type="match status" value="2"/>
</dbReference>
<dbReference type="InterPro" id="IPR000719">
    <property type="entry name" value="Prot_kinase_dom"/>
</dbReference>
<evidence type="ECO:0000256" key="5">
    <source>
        <dbReference type="ARBA" id="ARBA00022777"/>
    </source>
</evidence>
<evidence type="ECO:0000256" key="2">
    <source>
        <dbReference type="ARBA" id="ARBA00022553"/>
    </source>
</evidence>
<keyword evidence="11" id="KW-1185">Reference proteome</keyword>
<evidence type="ECO:0000256" key="7">
    <source>
        <dbReference type="PROSITE-ProRule" id="PRU10141"/>
    </source>
</evidence>
<dbReference type="PROSITE" id="PS00109">
    <property type="entry name" value="PROTEIN_KINASE_TYR"/>
    <property type="match status" value="1"/>
</dbReference>
<evidence type="ECO:0000313" key="11">
    <source>
        <dbReference type="Proteomes" id="UP000822688"/>
    </source>
</evidence>
<name>A0A8T0H779_CERPU</name>
<keyword evidence="3" id="KW-0808">Transferase</keyword>
<dbReference type="InterPro" id="IPR001245">
    <property type="entry name" value="Ser-Thr/Tyr_kinase_cat_dom"/>
</dbReference>
<keyword evidence="1" id="KW-0723">Serine/threonine-protein kinase</keyword>
<evidence type="ECO:0000256" key="4">
    <source>
        <dbReference type="ARBA" id="ARBA00022741"/>
    </source>
</evidence>
<evidence type="ECO:0000256" key="3">
    <source>
        <dbReference type="ARBA" id="ARBA00022679"/>
    </source>
</evidence>
<dbReference type="InterPro" id="IPR052101">
    <property type="entry name" value="Plant_StressResp_Kinase"/>
</dbReference>
<dbReference type="PANTHER" id="PTHR47983">
    <property type="entry name" value="PTO-INTERACTING PROTEIN 1-LIKE"/>
    <property type="match status" value="1"/>
</dbReference>
<dbReference type="Gene3D" id="3.30.200.20">
    <property type="entry name" value="Phosphorylase Kinase, domain 1"/>
    <property type="match status" value="1"/>
</dbReference>
<gene>
    <name evidence="10" type="ORF">KC19_7G033300</name>
</gene>
<sequence>MAEGESSNHPLGLPPEGRKGAGNAGGMETLEIYLKLAKRCLEAVQGMLYPKFNNEQCGYLASKLEAVVCSASLFIEDSRAHALCSVLDIARWVETSKFLLALARQVEGFVQGCCKEAWMQAAMTLANVAEYVSSLGFNLELCRVALSKVHAATGSLTLDEVVKISKDEAEIVETKAVIDAESLLKKATLELNSSKAKDSDLAKYLLHKLVRVGPNPTSDDDSVLVRLFEWVSSGPKTEQLGRGASAKVYKVIWLGTPVAKKTFDGPENQDFLQEVKILSQLCHPNITSMFCCNANKRRCSIIMELMDGNLHDMMQSRLEENSDSPPFSILEGVDIMLQVGEGVNYLHNKMIAHRDLKSMNILVKRVEAPEGELGYVQAKVVDFGLSKTKESSTTYSNMTYNMGTFRWMAPEVISLVASNQRSHGGLIKLPKHNFKSDIYSFGMVCFEILSGEVPFQCEGTPRDVKKKVLEGLRPKLPDYCPPMLKDLIEKCWSKDPMERPTIGDACSHLRHLKYLLMTSKMFHEWHTFGIMEPFEVVYLNVKNLPWPKQVQVNIFSPFLKKLLLVPNGTITIDGPQLFRCYEKVMERHAYCAAKLDSSEPSSSADGNCSNEELQHITRLVRFMDEEFQEIKHMCATMESERRVTWEMLWAFLSPGERIVYVDKIGETHMHGEVLCTDYQETEGSRKLIVKLIKQDSKVIEQDSNRQAWSKYALKKILHLPLKNKNINYAWTMDTHRITVHEFDGKRAFHNLDIHPVRFEKDSTLRDESLDLKKISVEDSELEKKSLDLEKISIEEVRVCTDNFGPKSLIGRGKRADVYHAPLQDHVVAIKRIYASKLPDSELLSHVFLVSSLKHENVVKLKGYWLENNLRVLAYEYATMGSLHDILHGKKGAQPGQVLNWMQRVKIAVGAAKGLEYLHKKDIIHWDIRSCNILLFDSYLAKIDDCFYSSLLNFEILTRPFVDCPHPNRPHDMFGHIAPESSQSGQYRSVYTLQSDVYSFGVVLLELLTGRKASDSTRPRGQQILVKWASPRLSEDKVQEVVDPKLGSDYLAKAVAKMAGIAAQCIQYEPDFRPNMSSVVESLQPLLHVRVRAQ</sequence>
<keyword evidence="6 7" id="KW-0067">ATP-binding</keyword>
<dbReference type="InterPro" id="IPR054289">
    <property type="entry name" value="DUF7025"/>
</dbReference>
<evidence type="ECO:0000259" key="9">
    <source>
        <dbReference type="PROSITE" id="PS50011"/>
    </source>
</evidence>